<evidence type="ECO:0000313" key="9">
    <source>
        <dbReference type="Proteomes" id="UP001145069"/>
    </source>
</evidence>
<evidence type="ECO:0000259" key="7">
    <source>
        <dbReference type="Pfam" id="PF00482"/>
    </source>
</evidence>
<protein>
    <submittedName>
        <fullName evidence="8">Type II secretion system F family protein</fullName>
    </submittedName>
</protein>
<dbReference type="AlphaFoldDB" id="A0A9X3WGC4"/>
<dbReference type="GO" id="GO:0005886">
    <property type="term" value="C:plasma membrane"/>
    <property type="evidence" value="ECO:0007669"/>
    <property type="project" value="UniProtKB-SubCell"/>
</dbReference>
<evidence type="ECO:0000256" key="1">
    <source>
        <dbReference type="ARBA" id="ARBA00004651"/>
    </source>
</evidence>
<keyword evidence="4 6" id="KW-1133">Transmembrane helix</keyword>
<dbReference type="Gene3D" id="1.20.81.30">
    <property type="entry name" value="Type II secretion system (T2SS), domain F"/>
    <property type="match status" value="1"/>
</dbReference>
<evidence type="ECO:0000256" key="6">
    <source>
        <dbReference type="SAM" id="Phobius"/>
    </source>
</evidence>
<sequence length="322" mass="36114">MKGLIIILFLLSVFLFFYALFTMLLLKRTSSIDRRVDRYLKDVDDVLHVGKQKKKSKLQFSLAKKQIRQKILTKDKNTKLELMLSRAGLPLKPEEYVMFQWITTLLFAGVIFLVTDNLLMALIGSLIGFYLPKLFLVKKQKDQLNAFNDALPEMISALIGGLRAGFSFQQGLKSVAEEAASPMKEEIENVLREMQYGASVEDALNRWKERMPSDDLDLMIQAIIIQRQLGGNLATILDKIVETIRDRIKIQGQISTLTAQGRLSGAVVGLLPVVLGLLLFVIEPEYIGGLFKNPVGIVMVVVASISSGLGFLFIHKITKIEV</sequence>
<feature type="transmembrane region" description="Helical" evidence="6">
    <location>
        <begin position="294"/>
        <end position="314"/>
    </location>
</feature>
<comment type="caution">
    <text evidence="8">The sequence shown here is derived from an EMBL/GenBank/DDBJ whole genome shotgun (WGS) entry which is preliminary data.</text>
</comment>
<reference evidence="8" key="1">
    <citation type="submission" date="2022-06" db="EMBL/GenBank/DDBJ databases">
        <title>Aquibacillus sp. a new bacterium isolated from soil saline samples.</title>
        <authorList>
            <person name="Galisteo C."/>
            <person name="De La Haba R."/>
            <person name="Sanchez-Porro C."/>
            <person name="Ventosa A."/>
        </authorList>
    </citation>
    <scope>NUCLEOTIDE SEQUENCE</scope>
    <source>
        <strain evidence="8">3ASR75-54</strain>
    </source>
</reference>
<name>A0A9X3WGC4_9BACI</name>
<dbReference type="PANTHER" id="PTHR35007:SF1">
    <property type="entry name" value="PILUS ASSEMBLY PROTEIN"/>
    <property type="match status" value="1"/>
</dbReference>
<accession>A0A9X3WGC4</accession>
<organism evidence="8 9">
    <name type="scientific">Aquibacillus salsiterrae</name>
    <dbReference type="NCBI Taxonomy" id="2950439"/>
    <lineage>
        <taxon>Bacteria</taxon>
        <taxon>Bacillati</taxon>
        <taxon>Bacillota</taxon>
        <taxon>Bacilli</taxon>
        <taxon>Bacillales</taxon>
        <taxon>Bacillaceae</taxon>
        <taxon>Aquibacillus</taxon>
    </lineage>
</organism>
<feature type="transmembrane region" description="Helical" evidence="6">
    <location>
        <begin position="6"/>
        <end position="26"/>
    </location>
</feature>
<evidence type="ECO:0000256" key="3">
    <source>
        <dbReference type="ARBA" id="ARBA00022692"/>
    </source>
</evidence>
<dbReference type="InterPro" id="IPR018076">
    <property type="entry name" value="T2SS_GspF_dom"/>
</dbReference>
<feature type="transmembrane region" description="Helical" evidence="6">
    <location>
        <begin position="263"/>
        <end position="282"/>
    </location>
</feature>
<feature type="transmembrane region" description="Helical" evidence="6">
    <location>
        <begin position="96"/>
        <end position="113"/>
    </location>
</feature>
<evidence type="ECO:0000313" key="8">
    <source>
        <dbReference type="EMBL" id="MDC3416939.1"/>
    </source>
</evidence>
<dbReference type="Proteomes" id="UP001145069">
    <property type="component" value="Unassembled WGS sequence"/>
</dbReference>
<feature type="domain" description="Type II secretion system protein GspF" evidence="7">
    <location>
        <begin position="156"/>
        <end position="279"/>
    </location>
</feature>
<gene>
    <name evidence="8" type="ORF">NC799_08390</name>
</gene>
<evidence type="ECO:0000256" key="4">
    <source>
        <dbReference type="ARBA" id="ARBA00022989"/>
    </source>
</evidence>
<dbReference type="EMBL" id="JAMQKC010000005">
    <property type="protein sequence ID" value="MDC3416939.1"/>
    <property type="molecule type" value="Genomic_DNA"/>
</dbReference>
<evidence type="ECO:0000256" key="2">
    <source>
        <dbReference type="ARBA" id="ARBA00022475"/>
    </source>
</evidence>
<dbReference type="InterPro" id="IPR042094">
    <property type="entry name" value="T2SS_GspF_sf"/>
</dbReference>
<dbReference type="Pfam" id="PF00482">
    <property type="entry name" value="T2SSF"/>
    <property type="match status" value="1"/>
</dbReference>
<keyword evidence="2" id="KW-1003">Cell membrane</keyword>
<keyword evidence="5 6" id="KW-0472">Membrane</keyword>
<dbReference type="RefSeq" id="WP_272445970.1">
    <property type="nucleotide sequence ID" value="NZ_JAMQKC010000005.1"/>
</dbReference>
<keyword evidence="3 6" id="KW-0812">Transmembrane</keyword>
<evidence type="ECO:0000256" key="5">
    <source>
        <dbReference type="ARBA" id="ARBA00023136"/>
    </source>
</evidence>
<feature type="transmembrane region" description="Helical" evidence="6">
    <location>
        <begin position="119"/>
        <end position="137"/>
    </location>
</feature>
<proteinExistence type="predicted"/>
<dbReference type="PANTHER" id="PTHR35007">
    <property type="entry name" value="INTEGRAL MEMBRANE PROTEIN-RELATED"/>
    <property type="match status" value="1"/>
</dbReference>
<comment type="subcellular location">
    <subcellularLocation>
        <location evidence="1">Cell membrane</location>
        <topology evidence="1">Multi-pass membrane protein</topology>
    </subcellularLocation>
</comment>
<keyword evidence="9" id="KW-1185">Reference proteome</keyword>